<evidence type="ECO:0000256" key="2">
    <source>
        <dbReference type="ARBA" id="ARBA00023125"/>
    </source>
</evidence>
<keyword evidence="6" id="KW-1185">Reference proteome</keyword>
<dbReference type="Gene3D" id="1.10.10.10">
    <property type="entry name" value="Winged helix-like DNA-binding domain superfamily/Winged helix DNA-binding domain"/>
    <property type="match status" value="1"/>
</dbReference>
<dbReference type="SMART" id="SM00418">
    <property type="entry name" value="HTH_ARSR"/>
    <property type="match status" value="1"/>
</dbReference>
<dbReference type="STRING" id="1561.NPD11_558"/>
<evidence type="ECO:0000313" key="5">
    <source>
        <dbReference type="EMBL" id="AIY83920.1"/>
    </source>
</evidence>
<dbReference type="RefSeq" id="WP_039315492.1">
    <property type="nucleotide sequence ID" value="NZ_CP006905.1"/>
</dbReference>
<dbReference type="PANTHER" id="PTHR33154:SF33">
    <property type="entry name" value="TRANSCRIPTIONAL REPRESSOR SDPR"/>
    <property type="match status" value="1"/>
</dbReference>
<accession>A0A0A7FYC0</accession>
<dbReference type="GO" id="GO:0003677">
    <property type="term" value="F:DNA binding"/>
    <property type="evidence" value="ECO:0007669"/>
    <property type="project" value="UniProtKB-KW"/>
</dbReference>
<dbReference type="PROSITE" id="PS50987">
    <property type="entry name" value="HTH_ARSR_2"/>
    <property type="match status" value="1"/>
</dbReference>
<keyword evidence="2" id="KW-0238">DNA-binding</keyword>
<protein>
    <submittedName>
        <fullName evidence="5">Bacterial regulatory, arsR family protein</fullName>
    </submittedName>
</protein>
<dbReference type="PANTHER" id="PTHR33154">
    <property type="entry name" value="TRANSCRIPTIONAL REGULATOR, ARSR FAMILY"/>
    <property type="match status" value="1"/>
</dbReference>
<dbReference type="NCBIfam" id="NF033788">
    <property type="entry name" value="HTH_metalloreg"/>
    <property type="match status" value="1"/>
</dbReference>
<dbReference type="EMBL" id="CP006905">
    <property type="protein sequence ID" value="AIY83920.1"/>
    <property type="molecule type" value="Genomic_DNA"/>
</dbReference>
<dbReference type="InterPro" id="IPR051081">
    <property type="entry name" value="HTH_MetalResp_TranReg"/>
</dbReference>
<proteinExistence type="predicted"/>
<evidence type="ECO:0000256" key="1">
    <source>
        <dbReference type="ARBA" id="ARBA00023015"/>
    </source>
</evidence>
<dbReference type="SUPFAM" id="SSF46785">
    <property type="entry name" value="Winged helix' DNA-binding domain"/>
    <property type="match status" value="1"/>
</dbReference>
<dbReference type="CDD" id="cd00090">
    <property type="entry name" value="HTH_ARSR"/>
    <property type="match status" value="1"/>
</dbReference>
<sequence length="93" mass="10762">MIENTSDVLKALAHPVRIQILKQLYDGPICVCHINRNIDFSQANISKHLKILKNAHIVKSTKEGMYQYYSLKDEKIKEIIRLAEEVVKNSKIQ</sequence>
<dbReference type="InterPro" id="IPR036388">
    <property type="entry name" value="WH-like_DNA-bd_sf"/>
</dbReference>
<organism evidence="5 6">
    <name type="scientific">Clostridium baratii str. Sullivan</name>
    <dbReference type="NCBI Taxonomy" id="1415775"/>
    <lineage>
        <taxon>Bacteria</taxon>
        <taxon>Bacillati</taxon>
        <taxon>Bacillota</taxon>
        <taxon>Clostridia</taxon>
        <taxon>Eubacteriales</taxon>
        <taxon>Clostridiaceae</taxon>
        <taxon>Clostridium</taxon>
    </lineage>
</organism>
<dbReference type="InterPro" id="IPR001845">
    <property type="entry name" value="HTH_ArsR_DNA-bd_dom"/>
</dbReference>
<dbReference type="OrthoDB" id="9798835at2"/>
<keyword evidence="1" id="KW-0805">Transcription regulation</keyword>
<dbReference type="KEGG" id="cbv:U729_2479"/>
<evidence type="ECO:0000259" key="4">
    <source>
        <dbReference type="PROSITE" id="PS50987"/>
    </source>
</evidence>
<dbReference type="InterPro" id="IPR036390">
    <property type="entry name" value="WH_DNA-bd_sf"/>
</dbReference>
<dbReference type="Pfam" id="PF01022">
    <property type="entry name" value="HTH_5"/>
    <property type="match status" value="1"/>
</dbReference>
<dbReference type="eggNOG" id="COG0640">
    <property type="taxonomic scope" value="Bacteria"/>
</dbReference>
<dbReference type="Proteomes" id="UP000030635">
    <property type="component" value="Chromosome"/>
</dbReference>
<dbReference type="PRINTS" id="PR00778">
    <property type="entry name" value="HTHARSR"/>
</dbReference>
<dbReference type="GO" id="GO:0003700">
    <property type="term" value="F:DNA-binding transcription factor activity"/>
    <property type="evidence" value="ECO:0007669"/>
    <property type="project" value="InterPro"/>
</dbReference>
<reference evidence="5 6" key="1">
    <citation type="journal article" date="2015" name="Infect. Genet. Evol.">
        <title>Genomic sequences of six botulinum neurotoxin-producing strains representing three clostridial species illustrate the mobility and diversity of botulinum neurotoxin genes.</title>
        <authorList>
            <person name="Smith T.J."/>
            <person name="Hill K.K."/>
            <person name="Xie G."/>
            <person name="Foley B.T."/>
            <person name="Williamson C.H."/>
            <person name="Foster J.T."/>
            <person name="Johnson S.L."/>
            <person name="Chertkov O."/>
            <person name="Teshima H."/>
            <person name="Gibbons H.S."/>
            <person name="Johnsky L.A."/>
            <person name="Karavis M.A."/>
            <person name="Smith L.A."/>
        </authorList>
    </citation>
    <scope>NUCLEOTIDE SEQUENCE [LARGE SCALE GENOMIC DNA]</scope>
    <source>
        <strain evidence="5">Sullivan</strain>
    </source>
</reference>
<dbReference type="InterPro" id="IPR011991">
    <property type="entry name" value="ArsR-like_HTH"/>
</dbReference>
<evidence type="ECO:0000313" key="6">
    <source>
        <dbReference type="Proteomes" id="UP000030635"/>
    </source>
</evidence>
<feature type="domain" description="HTH arsR-type" evidence="4">
    <location>
        <begin position="1"/>
        <end position="91"/>
    </location>
</feature>
<name>A0A0A7FYC0_9CLOT</name>
<keyword evidence="3" id="KW-0804">Transcription</keyword>
<gene>
    <name evidence="5" type="ORF">U729_2479</name>
</gene>
<dbReference type="AlphaFoldDB" id="A0A0A7FYC0"/>
<dbReference type="HOGENOM" id="CLU_097806_3_3_9"/>
<evidence type="ECO:0000256" key="3">
    <source>
        <dbReference type="ARBA" id="ARBA00023163"/>
    </source>
</evidence>